<dbReference type="PANTHER" id="PTHR15073">
    <property type="entry name" value="MICROTUBULE-ASSOCIATED PROTEIN"/>
    <property type="match status" value="1"/>
</dbReference>
<evidence type="ECO:0000256" key="4">
    <source>
        <dbReference type="ARBA" id="ARBA00023054"/>
    </source>
</evidence>
<dbReference type="GO" id="GO:0000226">
    <property type="term" value="P:microtubule cytoskeleton organization"/>
    <property type="evidence" value="ECO:0007669"/>
    <property type="project" value="InterPro"/>
</dbReference>
<feature type="region of interest" description="Disordered" evidence="7">
    <location>
        <begin position="1"/>
        <end position="29"/>
    </location>
</feature>
<feature type="compositionally biased region" description="Low complexity" evidence="7">
    <location>
        <begin position="460"/>
        <end position="469"/>
    </location>
</feature>
<feature type="region of interest" description="Disordered" evidence="7">
    <location>
        <begin position="1068"/>
        <end position="1091"/>
    </location>
</feature>
<evidence type="ECO:0000313" key="8">
    <source>
        <dbReference type="EMBL" id="CAG9804457.1"/>
    </source>
</evidence>
<feature type="region of interest" description="Disordered" evidence="7">
    <location>
        <begin position="388"/>
        <end position="579"/>
    </location>
</feature>
<feature type="compositionally biased region" description="Basic and acidic residues" evidence="7">
    <location>
        <begin position="806"/>
        <end position="859"/>
    </location>
</feature>
<dbReference type="PANTHER" id="PTHR15073:SF1">
    <property type="entry name" value="RETICULOCYTE-BINDING PROTEIN HOMOLOG 2A"/>
    <property type="match status" value="1"/>
</dbReference>
<accession>A0A9N9RW64</accession>
<reference evidence="8" key="1">
    <citation type="submission" date="2022-01" db="EMBL/GenBank/DDBJ databases">
        <authorList>
            <person name="King R."/>
        </authorList>
    </citation>
    <scope>NUCLEOTIDE SEQUENCE</scope>
</reference>
<evidence type="ECO:0000256" key="1">
    <source>
        <dbReference type="ARBA" id="ARBA00004245"/>
    </source>
</evidence>
<evidence type="ECO:0000313" key="9">
    <source>
        <dbReference type="Proteomes" id="UP001153620"/>
    </source>
</evidence>
<feature type="compositionally biased region" description="Basic and acidic residues" evidence="7">
    <location>
        <begin position="215"/>
        <end position="226"/>
    </location>
</feature>
<reference evidence="8" key="2">
    <citation type="submission" date="2022-10" db="EMBL/GenBank/DDBJ databases">
        <authorList>
            <consortium name="ENA_rothamsted_submissions"/>
            <consortium name="culmorum"/>
            <person name="King R."/>
        </authorList>
    </citation>
    <scope>NUCLEOTIDE SEQUENCE</scope>
</reference>
<feature type="region of interest" description="Disordered" evidence="7">
    <location>
        <begin position="1001"/>
        <end position="1029"/>
    </location>
</feature>
<dbReference type="InterPro" id="IPR051483">
    <property type="entry name" value="MAP7_domain-containing"/>
</dbReference>
<dbReference type="OrthoDB" id="6433611at2759"/>
<evidence type="ECO:0000256" key="5">
    <source>
        <dbReference type="ARBA" id="ARBA00023212"/>
    </source>
</evidence>
<dbReference type="AlphaFoldDB" id="A0A9N9RW64"/>
<evidence type="ECO:0000256" key="7">
    <source>
        <dbReference type="SAM" id="MobiDB-lite"/>
    </source>
</evidence>
<feature type="region of interest" description="Disordered" evidence="7">
    <location>
        <begin position="105"/>
        <end position="135"/>
    </location>
</feature>
<keyword evidence="3" id="KW-0963">Cytoplasm</keyword>
<dbReference type="EMBL" id="OU895878">
    <property type="protein sequence ID" value="CAG9804457.1"/>
    <property type="molecule type" value="Genomic_DNA"/>
</dbReference>
<feature type="region of interest" description="Disordered" evidence="7">
    <location>
        <begin position="806"/>
        <end position="915"/>
    </location>
</feature>
<dbReference type="Pfam" id="PF05672">
    <property type="entry name" value="MAP7"/>
    <property type="match status" value="1"/>
</dbReference>
<keyword evidence="4 6" id="KW-0175">Coiled coil</keyword>
<protein>
    <recommendedName>
        <fullName evidence="10">Ensconsin</fullName>
    </recommendedName>
</protein>
<evidence type="ECO:0008006" key="10">
    <source>
        <dbReference type="Google" id="ProtNLM"/>
    </source>
</evidence>
<proteinExistence type="inferred from homology"/>
<name>A0A9N9RW64_9DIPT</name>
<feature type="compositionally biased region" description="Low complexity" evidence="7">
    <location>
        <begin position="1068"/>
        <end position="1079"/>
    </location>
</feature>
<keyword evidence="9" id="KW-1185">Reference proteome</keyword>
<evidence type="ECO:0000256" key="6">
    <source>
        <dbReference type="SAM" id="Coils"/>
    </source>
</evidence>
<feature type="compositionally biased region" description="Polar residues" evidence="7">
    <location>
        <begin position="442"/>
        <end position="454"/>
    </location>
</feature>
<feature type="compositionally biased region" description="Polar residues" evidence="7">
    <location>
        <begin position="882"/>
        <end position="906"/>
    </location>
</feature>
<evidence type="ECO:0000256" key="2">
    <source>
        <dbReference type="ARBA" id="ARBA00007525"/>
    </source>
</evidence>
<dbReference type="GO" id="GO:0015630">
    <property type="term" value="C:microtubule cytoskeleton"/>
    <property type="evidence" value="ECO:0007669"/>
    <property type="project" value="InterPro"/>
</dbReference>
<gene>
    <name evidence="8" type="ORF">CHIRRI_LOCUS7342</name>
</gene>
<keyword evidence="5" id="KW-0206">Cytoskeleton</keyword>
<comment type="similarity">
    <text evidence="2">Belongs to the MAP7 family.</text>
</comment>
<feature type="compositionally biased region" description="Polar residues" evidence="7">
    <location>
        <begin position="479"/>
        <end position="504"/>
    </location>
</feature>
<feature type="region of interest" description="Disordered" evidence="7">
    <location>
        <begin position="211"/>
        <end position="266"/>
    </location>
</feature>
<sequence length="1091" mass="123083">MDFQENSPAGNKESTNMQQQCRPGSANKETIPLSCNTLHWFGVVGDDMVDERFTIDTSIDLSDLGENYQGQRDREERIKQLKEKQNEERQRKLEELKAQALATQKFREQKDEERRRRIDDLKSRDNEKRQQVEERKKAIWEAEKERREYILRKNQERDQRLETKKKNERSQIAFAFGSSTPRMLDSECGSIWAYRRANSIQNVCTNTSISPVTRRSSERELNEGSKKRAASASGLDRQSEAQKRMSSSMHEVFHWGPSTSGPKKLSLSVAGSQIDFEGPPSTSKQTAAARYSARNRHSMVMVDNSQDDSYDSRNGFSVHRRKTDLMPTIPSPRDRDLYRSSVGTHTPRTPGRAFSMTRLDQLSKPFRRNGEHICAILERERRKAMDLENLSKASLTQASPSSDKRKSRSMSQLNGRIKSRDNSRTRQNRLVSSPLQRHIKNTETTRSMTLLTGNNDKKSSSATATPSKSGLRSGEMTPKSISNSRPGSAMSSSTTNSAIVNKRTTPVRKARPVSIAVTGVSKDLEKSPAPNSASKPIKRTPSAAKSTPSTASESTPKTKTTSSAKATPKSSTTPSIMSPASEVAPKIIQQQQQTVTITQEIIKTADGECKNEKTIINNVIKSEQKHTELSFVDGQAPSSDETITNDVVKTTVEIAQEVVDSVIDKIETQENHIETVEVKPEMQESTPVVPQVVHAPQPQQLLTNSILENTDMTASMIAKTKITTEEEAKAAIAERRRLAREEAERQAELERKRIEAEEIAETKRQLEEEEKHRLMELEANKMAEEQRRLEMERLQQAIEENIKREQEEIKRKDEEAKQKVERELAEQKARDEAERAKIETAERLKKEEKEREERRKRVEAIMARTRKGAANTPSKNDESMDMSKSQLELSQSMTENTTAPSTNNESEQSDDKMDVAKEDEIKEPEKPNQPQMEYEKSVTEKENMLMSSFNKMNLNSNGLNNNLLETNNNLNLLNGQHVKDTSSDLIISDANIIETTNGHDKNSIENTFNPSEITTSTTTTTEQSSSKPIEDKLIDFGTDAAITNSDQMSTNLNNNNFLDSNSSLITHNLNNNNTNNNNLVAASDMNDERGN</sequence>
<comment type="subcellular location">
    <subcellularLocation>
        <location evidence="1">Cytoplasm</location>
        <location evidence="1">Cytoskeleton</location>
    </subcellularLocation>
</comment>
<evidence type="ECO:0000256" key="3">
    <source>
        <dbReference type="ARBA" id="ARBA00022490"/>
    </source>
</evidence>
<feature type="compositionally biased region" description="Low complexity" evidence="7">
    <location>
        <begin position="540"/>
        <end position="575"/>
    </location>
</feature>
<feature type="region of interest" description="Disordered" evidence="7">
    <location>
        <begin position="324"/>
        <end position="354"/>
    </location>
</feature>
<dbReference type="Proteomes" id="UP001153620">
    <property type="component" value="Chromosome 2"/>
</dbReference>
<feature type="compositionally biased region" description="Low complexity" evidence="7">
    <location>
        <begin position="1011"/>
        <end position="1026"/>
    </location>
</feature>
<dbReference type="InterPro" id="IPR008604">
    <property type="entry name" value="MAP7_fam"/>
</dbReference>
<organism evidence="8 9">
    <name type="scientific">Chironomus riparius</name>
    <dbReference type="NCBI Taxonomy" id="315576"/>
    <lineage>
        <taxon>Eukaryota</taxon>
        <taxon>Metazoa</taxon>
        <taxon>Ecdysozoa</taxon>
        <taxon>Arthropoda</taxon>
        <taxon>Hexapoda</taxon>
        <taxon>Insecta</taxon>
        <taxon>Pterygota</taxon>
        <taxon>Neoptera</taxon>
        <taxon>Endopterygota</taxon>
        <taxon>Diptera</taxon>
        <taxon>Nematocera</taxon>
        <taxon>Chironomoidea</taxon>
        <taxon>Chironomidae</taxon>
        <taxon>Chironominae</taxon>
        <taxon>Chironomus</taxon>
    </lineage>
</organism>
<feature type="coiled-coil region" evidence="6">
    <location>
        <begin position="71"/>
        <end position="104"/>
    </location>
</feature>
<feature type="compositionally biased region" description="Polar residues" evidence="7">
    <location>
        <begin position="391"/>
        <end position="401"/>
    </location>
</feature>
<feature type="compositionally biased region" description="Polar residues" evidence="7">
    <location>
        <begin position="1"/>
        <end position="22"/>
    </location>
</feature>